<dbReference type="GO" id="GO:0030488">
    <property type="term" value="P:tRNA methylation"/>
    <property type="evidence" value="ECO:0007669"/>
    <property type="project" value="TreeGrafter"/>
</dbReference>
<evidence type="ECO:0000256" key="1">
    <source>
        <dbReference type="ARBA" id="ARBA00004496"/>
    </source>
</evidence>
<comment type="caution">
    <text evidence="13">The sequence shown here is derived from an EMBL/GenBank/DDBJ whole genome shotgun (WGS) entry which is preliminary data.</text>
</comment>
<dbReference type="PROSITE" id="PS50103">
    <property type="entry name" value="ZF_C3H1"/>
    <property type="match status" value="1"/>
</dbReference>
<keyword evidence="11" id="KW-0479">Metal-binding</keyword>
<keyword evidence="11" id="KW-0863">Zinc-finger</keyword>
<keyword evidence="8" id="KW-0949">S-adenosyl-L-methionine</keyword>
<accession>A0A2B4SRD6</accession>
<reference evidence="14" key="1">
    <citation type="journal article" date="2017" name="bioRxiv">
        <title>Comparative analysis of the genomes of Stylophora pistillata and Acropora digitifera provides evidence for extensive differences between species of corals.</title>
        <authorList>
            <person name="Voolstra C.R."/>
            <person name="Li Y."/>
            <person name="Liew Y.J."/>
            <person name="Baumgarten S."/>
            <person name="Zoccola D."/>
            <person name="Flot J.-F."/>
            <person name="Tambutte S."/>
            <person name="Allemand D."/>
            <person name="Aranda M."/>
        </authorList>
    </citation>
    <scope>NUCLEOTIDE SEQUENCE [LARGE SCALE GENOMIC DNA]</scope>
</reference>
<evidence type="ECO:0000256" key="11">
    <source>
        <dbReference type="PROSITE-ProRule" id="PRU00723"/>
    </source>
</evidence>
<evidence type="ECO:0000256" key="6">
    <source>
        <dbReference type="ARBA" id="ARBA00022603"/>
    </source>
</evidence>
<dbReference type="Pfam" id="PF17919">
    <property type="entry name" value="RT_RNaseH_2"/>
    <property type="match status" value="1"/>
</dbReference>
<keyword evidence="5" id="KW-0963">Cytoplasm</keyword>
<dbReference type="InterPro" id="IPR043502">
    <property type="entry name" value="DNA/RNA_pol_sf"/>
</dbReference>
<dbReference type="STRING" id="50429.A0A2B4SRD6"/>
<organism evidence="13 14">
    <name type="scientific">Stylophora pistillata</name>
    <name type="common">Smooth cauliflower coral</name>
    <dbReference type="NCBI Taxonomy" id="50429"/>
    <lineage>
        <taxon>Eukaryota</taxon>
        <taxon>Metazoa</taxon>
        <taxon>Cnidaria</taxon>
        <taxon>Anthozoa</taxon>
        <taxon>Hexacorallia</taxon>
        <taxon>Scleractinia</taxon>
        <taxon>Astrocoeniina</taxon>
        <taxon>Pocilloporidae</taxon>
        <taxon>Stylophora</taxon>
    </lineage>
</organism>
<evidence type="ECO:0000256" key="2">
    <source>
        <dbReference type="ARBA" id="ARBA00009056"/>
    </source>
</evidence>
<proteinExistence type="inferred from homology"/>
<keyword evidence="11" id="KW-0862">Zinc</keyword>
<evidence type="ECO:0000256" key="7">
    <source>
        <dbReference type="ARBA" id="ARBA00022679"/>
    </source>
</evidence>
<evidence type="ECO:0000256" key="3">
    <source>
        <dbReference type="ARBA" id="ARBA00012795"/>
    </source>
</evidence>
<dbReference type="EMBL" id="LSMT01000033">
    <property type="protein sequence ID" value="PFX31679.1"/>
    <property type="molecule type" value="Genomic_DNA"/>
</dbReference>
<evidence type="ECO:0000256" key="4">
    <source>
        <dbReference type="ARBA" id="ARBA00018325"/>
    </source>
</evidence>
<dbReference type="SUPFAM" id="SSF56672">
    <property type="entry name" value="DNA/RNA polymerases"/>
    <property type="match status" value="1"/>
</dbReference>
<dbReference type="GO" id="GO:0141101">
    <property type="term" value="F:tRNA(Ser) (uridine(44)-2'-O-)-methyltransferase activity"/>
    <property type="evidence" value="ECO:0007669"/>
    <property type="project" value="UniProtKB-EC"/>
</dbReference>
<dbReference type="FunFam" id="3.30.70.270:FF:000063">
    <property type="entry name" value="Zinc knuckle domaincontaining protein"/>
    <property type="match status" value="1"/>
</dbReference>
<evidence type="ECO:0000256" key="9">
    <source>
        <dbReference type="ARBA" id="ARBA00022694"/>
    </source>
</evidence>
<keyword evidence="7 13" id="KW-0808">Transferase</keyword>
<keyword evidence="6 13" id="KW-0489">Methyltransferase</keyword>
<dbReference type="GO" id="GO:0005737">
    <property type="term" value="C:cytoplasm"/>
    <property type="evidence" value="ECO:0007669"/>
    <property type="project" value="UniProtKB-SubCell"/>
</dbReference>
<evidence type="ECO:0000313" key="14">
    <source>
        <dbReference type="Proteomes" id="UP000225706"/>
    </source>
</evidence>
<evidence type="ECO:0000256" key="8">
    <source>
        <dbReference type="ARBA" id="ARBA00022691"/>
    </source>
</evidence>
<dbReference type="Gene3D" id="3.30.70.270">
    <property type="match status" value="1"/>
</dbReference>
<gene>
    <name evidence="13" type="primary">trmt44</name>
    <name evidence="13" type="ORF">AWC38_SpisGene3575</name>
</gene>
<dbReference type="GO" id="GO:0008270">
    <property type="term" value="F:zinc ion binding"/>
    <property type="evidence" value="ECO:0007669"/>
    <property type="project" value="UniProtKB-KW"/>
</dbReference>
<dbReference type="InterPro" id="IPR041577">
    <property type="entry name" value="RT_RNaseH_2"/>
</dbReference>
<sequence length="1461" mass="165539">MWYRQGIKRNKSRVCFCPLSPMAMEKGLKSYEDLLDISKSYSFVYHQPSCKGKPASSDYELTHASCEFGEREDEYIRNQVIDKCYLAKLRRKFLEKEGSVALNDLLVTAWAQEAVNLQMEAMGANSGSGQVTTVVDDVASGGIGDVLLEVESVFSVEKLDISRSSVVRSSLRIPIQGQDKVMVGVIGEIHLVLPRLTFFGHEVTQTSIEPSEEKVAAIRQAGPPQNVSEARSFLRLAQFVSKFVPDLSSIAEPFQRLTHKNAEFKWGREQQLAFEKLKELIMHADILAYFNVNSRTRIGADASLVGLGALLTQLHGSEWRVIGREFELETDHKPLEYIYWQKSKPSAVWKGGSFAYRPITSRSTPQMTTGATPFYLMFAREMRSELPDLRRGAPITIEEVHNHDWSRKLSQKEYVDARRIAVASEVEVGDKVLLKNSKTNKLSPNYDTNPCEVIDRKGGEYAPYAAHYRNAFLCCRDTVIYIVSLLVMDSATLSENGRDGISCPTIHWLKDILLPKLCKWAGEVHDSQVSRGSLRLVPLDQYTKIYQRLKQDYGEKFVKMWPERTDPQKFVYEDIAIASYLLYLVWCKHLATRANNLLLGAQRFGSYSIIFGAFATWYSLSHYIWSSKLLQSTCSHRICETGPQSPPFQLITWSACGSGTRIGDICVQRTWRIYTNHKMATMVTMSSVLRKLKMDGLIDRFEEEMISPDIVCKLSLHELKELGLQNWCDIMTLRIACVTFGVEQPMKFPSALGPPAFDIPKSVLECYLEEDFPISEIANMMSVSESTTYRRMRLYGLSKLQFSNICDEELDHQVHETTKEFPRCAQLEEGASTNVPYVSDKAGNLERGEPSLKIEWALKSSKHYKRLSKIQTDYLLHIYNAGNQTGHKVDPVSVLKSMQKARLPGGKPIFKVDDNLTSQQIASFFLRETAKKKGTQDVETETQKDQQAVEREKVLQDLQKDVMDSISICHPIMHARSSVDSVLLVIVKTVFVLILLFDIGKLLWKKERHEKNLKQKQSFVDLGCGNGFLVHILSKEGHPGSGIDLRRRKIWDLYGGDTSLQEKAVNPTLPSLFPDVDWLIGNHSDELTPWIPVMAARSSTMAQYFVLPCCLFDFNCKFNRKNSKVTQYRGYLDFVYDVGEKCGFHVEEDSLRIPSTKRICHIGRPRTFTENNDDLRIISIKDMIQERGCNLDDEKPPETLRNITSQKFMKDSVLFQSCATNHVAPHEQSTGAVDIQRQDLQPHATEGLLYGGNASIQTTATKSYSTISKQSPSSFQPRAPMESVRNCTTLERSLKENIVSVVARYLLGLPLSSDNFSSPLSSISKADKDGKRAGAFASKWRKGGTMQICEVAKLFDKDTLVQLKHECGGLQTLLRNHYHIFKVAGGLIEMKDWSQESLFPGAKKRDLGRKLQRSYALRKTSFCWFYLHHPDGCPVPAENCRYAHTTDDLRERPSAEVLNSL</sequence>
<dbReference type="InterPro" id="IPR011671">
    <property type="entry name" value="tRNA_uracil_MeTrfase"/>
</dbReference>
<dbReference type="PANTHER" id="PTHR21210:SF0">
    <property type="entry name" value="TRNA (URACIL-O(2)-)-METHYLTRANSFERASE-RELATED"/>
    <property type="match status" value="1"/>
</dbReference>
<feature type="domain" description="C3H1-type" evidence="12">
    <location>
        <begin position="1417"/>
        <end position="1447"/>
    </location>
</feature>
<name>A0A2B4SRD6_STYPI</name>
<dbReference type="EC" id="2.1.1.211" evidence="3"/>
<comment type="similarity">
    <text evidence="2">Belongs to the TRM44 family.</text>
</comment>
<keyword evidence="14" id="KW-1185">Reference proteome</keyword>
<dbReference type="PANTHER" id="PTHR21210">
    <property type="entry name" value="TRNA (URACIL-O(2)-)-METHYLTRANSFERASE-RELATED"/>
    <property type="match status" value="1"/>
</dbReference>
<evidence type="ECO:0000256" key="10">
    <source>
        <dbReference type="ARBA" id="ARBA00047957"/>
    </source>
</evidence>
<feature type="zinc finger region" description="C3H1-type" evidence="11">
    <location>
        <begin position="1417"/>
        <end position="1447"/>
    </location>
</feature>
<evidence type="ECO:0000259" key="12">
    <source>
        <dbReference type="PROSITE" id="PS50103"/>
    </source>
</evidence>
<evidence type="ECO:0000313" key="13">
    <source>
        <dbReference type="EMBL" id="PFX31679.1"/>
    </source>
</evidence>
<dbReference type="InterPro" id="IPR000571">
    <property type="entry name" value="Znf_CCCH"/>
</dbReference>
<keyword evidence="9" id="KW-0819">tRNA processing</keyword>
<protein>
    <recommendedName>
        <fullName evidence="4">Probable tRNA (uracil-O(2)-)-methyltransferase</fullName>
        <ecNumber evidence="3">2.1.1.211</ecNumber>
    </recommendedName>
</protein>
<comment type="catalytic activity">
    <reaction evidence="10">
        <text>uridine(44) in tRNA(Ser) + S-adenosyl-L-methionine = 2'-O-methyluridine(44) in tRNA(Ser) + S-adenosyl-L-homocysteine + H(+)</text>
        <dbReference type="Rhea" id="RHEA:43100"/>
        <dbReference type="Rhea" id="RHEA-COMP:10339"/>
        <dbReference type="Rhea" id="RHEA-COMP:10340"/>
        <dbReference type="ChEBI" id="CHEBI:15378"/>
        <dbReference type="ChEBI" id="CHEBI:57856"/>
        <dbReference type="ChEBI" id="CHEBI:59789"/>
        <dbReference type="ChEBI" id="CHEBI:65315"/>
        <dbReference type="ChEBI" id="CHEBI:74478"/>
        <dbReference type="EC" id="2.1.1.211"/>
    </reaction>
</comment>
<evidence type="ECO:0000256" key="5">
    <source>
        <dbReference type="ARBA" id="ARBA00022490"/>
    </source>
</evidence>
<dbReference type="OrthoDB" id="10047021at2759"/>
<comment type="subcellular location">
    <subcellularLocation>
        <location evidence="1">Cytoplasm</location>
    </subcellularLocation>
</comment>
<dbReference type="Proteomes" id="UP000225706">
    <property type="component" value="Unassembled WGS sequence"/>
</dbReference>
<dbReference type="Pfam" id="PF07757">
    <property type="entry name" value="AdoMet_MTase"/>
    <property type="match status" value="2"/>
</dbReference>
<dbReference type="InterPro" id="IPR043128">
    <property type="entry name" value="Rev_trsase/Diguanyl_cyclase"/>
</dbReference>